<dbReference type="InterPro" id="IPR015889">
    <property type="entry name" value="Intradiol_dOase_core"/>
</dbReference>
<dbReference type="PANTHER" id="PTHR34315">
    <property type="match status" value="1"/>
</dbReference>
<evidence type="ECO:0000313" key="3">
    <source>
        <dbReference type="Proteomes" id="UP000838763"/>
    </source>
</evidence>
<dbReference type="CDD" id="cd03457">
    <property type="entry name" value="intradiol_dioxygenase_like"/>
    <property type="match status" value="1"/>
</dbReference>
<sequence>MKRKRNLQDVTGEEVRQDIFEDQEGVPFALDLQVIDVTSCTPVKDAYVEIWSANSTGVYSGIVSNLNGAGLRDAANLETTFLRGIQKTDEDGAVQFHTLFPGFYTGRAVHVHIMVHVNAEVHENGTIIDQTPSHVGQIYFDQDLITSVRAVAPYSTNQQQFMQNSADYVLRLEPAGSDPFVHYALVGEEAAAGVVGWFTVGIDPVAAREVAAATNRMEGGSKSNPINFGNFLAPVGRDVGR</sequence>
<name>A0A9P1GYM7_9PEZI</name>
<dbReference type="GO" id="GO:0016702">
    <property type="term" value="F:oxidoreductase activity, acting on single donors with incorporation of molecular oxygen, incorporation of two atoms of oxygen"/>
    <property type="evidence" value="ECO:0007669"/>
    <property type="project" value="InterPro"/>
</dbReference>
<dbReference type="SUPFAM" id="SSF49482">
    <property type="entry name" value="Aromatic compound dioxygenase"/>
    <property type="match status" value="1"/>
</dbReference>
<dbReference type="EMBL" id="CALLCH030000005">
    <property type="protein sequence ID" value="CAI4212663.1"/>
    <property type="molecule type" value="Genomic_DNA"/>
</dbReference>
<evidence type="ECO:0000259" key="1">
    <source>
        <dbReference type="Pfam" id="PF00775"/>
    </source>
</evidence>
<dbReference type="Proteomes" id="UP000838763">
    <property type="component" value="Unassembled WGS sequence"/>
</dbReference>
<dbReference type="OrthoDB" id="1720422at2759"/>
<dbReference type="Pfam" id="PF00775">
    <property type="entry name" value="Dioxygenase_C"/>
    <property type="match status" value="1"/>
</dbReference>
<evidence type="ECO:0000313" key="2">
    <source>
        <dbReference type="EMBL" id="CAI4212663.1"/>
    </source>
</evidence>
<keyword evidence="3" id="KW-1185">Reference proteome</keyword>
<organism evidence="2 3">
    <name type="scientific">Parascedosporium putredinis</name>
    <dbReference type="NCBI Taxonomy" id="1442378"/>
    <lineage>
        <taxon>Eukaryota</taxon>
        <taxon>Fungi</taxon>
        <taxon>Dikarya</taxon>
        <taxon>Ascomycota</taxon>
        <taxon>Pezizomycotina</taxon>
        <taxon>Sordariomycetes</taxon>
        <taxon>Hypocreomycetidae</taxon>
        <taxon>Microascales</taxon>
        <taxon>Microascaceae</taxon>
        <taxon>Parascedosporium</taxon>
    </lineage>
</organism>
<dbReference type="InterPro" id="IPR000627">
    <property type="entry name" value="Intradiol_dOase_C"/>
</dbReference>
<dbReference type="GO" id="GO:0008199">
    <property type="term" value="F:ferric iron binding"/>
    <property type="evidence" value="ECO:0007669"/>
    <property type="project" value="InterPro"/>
</dbReference>
<proteinExistence type="predicted"/>
<protein>
    <recommendedName>
        <fullName evidence="1">Intradiol ring-cleavage dioxygenases domain-containing protein</fullName>
    </recommendedName>
</protein>
<dbReference type="Gene3D" id="2.60.130.10">
    <property type="entry name" value="Aromatic compound dioxygenase"/>
    <property type="match status" value="1"/>
</dbReference>
<gene>
    <name evidence="2" type="ORF">PPNO1_LOCUS2416</name>
</gene>
<dbReference type="AlphaFoldDB" id="A0A9P1GYM7"/>
<reference evidence="2" key="1">
    <citation type="submission" date="2022-11" db="EMBL/GenBank/DDBJ databases">
        <authorList>
            <person name="Scott C."/>
            <person name="Bruce N."/>
        </authorList>
    </citation>
    <scope>NUCLEOTIDE SEQUENCE</scope>
</reference>
<accession>A0A9P1GYM7</accession>
<dbReference type="PANTHER" id="PTHR34315:SF1">
    <property type="entry name" value="INTRADIOL RING-CLEAVAGE DIOXYGENASES DOMAIN-CONTAINING PROTEIN-RELATED"/>
    <property type="match status" value="1"/>
</dbReference>
<feature type="domain" description="Intradiol ring-cleavage dioxygenases" evidence="1">
    <location>
        <begin position="13"/>
        <end position="119"/>
    </location>
</feature>
<comment type="caution">
    <text evidence="2">The sequence shown here is derived from an EMBL/GenBank/DDBJ whole genome shotgun (WGS) entry which is preliminary data.</text>
</comment>